<reference evidence="8 9" key="1">
    <citation type="submission" date="2018-01" db="EMBL/GenBank/DDBJ databases">
        <title>Genome Sequencing and Assembly of Anaerobacter polyendosporus strain CT4.</title>
        <authorList>
            <person name="Tachaapaikoon C."/>
            <person name="Sutheeworapong S."/>
            <person name="Jenjaroenpun P."/>
            <person name="Wongsurawat T."/>
            <person name="Nookeaw I."/>
            <person name="Cheawchanlertfa P."/>
            <person name="Kosugi A."/>
            <person name="Cheevadhanarak S."/>
            <person name="Ratanakhanokchai K."/>
        </authorList>
    </citation>
    <scope>NUCLEOTIDE SEQUENCE [LARGE SCALE GENOMIC DNA]</scope>
    <source>
        <strain evidence="8 9">CT4</strain>
    </source>
</reference>
<dbReference type="CDD" id="cd05467">
    <property type="entry name" value="CBM20"/>
    <property type="match status" value="1"/>
</dbReference>
<dbReference type="OrthoDB" id="9805159at2"/>
<evidence type="ECO:0000256" key="1">
    <source>
        <dbReference type="ARBA" id="ARBA00001913"/>
    </source>
</evidence>
<dbReference type="InterPro" id="IPR013780">
    <property type="entry name" value="Glyco_hydro_b"/>
</dbReference>
<comment type="cofactor">
    <cofactor evidence="1">
        <name>Ca(2+)</name>
        <dbReference type="ChEBI" id="CHEBI:29108"/>
    </cofactor>
</comment>
<comment type="similarity">
    <text evidence="2">Belongs to the glycosyl hydrolase 13 family.</text>
</comment>
<dbReference type="InterPro" id="IPR017853">
    <property type="entry name" value="GH"/>
</dbReference>
<sequence length="768" mass="84173">MRKRNLKILSILTCLATASSIYFNVAVGKAEVANAATAVASINSTPLGPVTSKDVIYQVITDRFSDGDTTNNIPSSKELFDDKNNDGKGDGADLKLYQGGDFQGIINKIPYLKGMGVTAVWISAPYENRDTPIYDKQADGSTNTWTSFHGYHASNYFTTNKHFGTMLDFARLRDELHKNNMKLVIDFVTNHSSRQKNPTMNNIAEDGKVYEPDKDANGNYVFDVNGEPVDINKDGKLENLLADPNNDTKNFFHNKGDRGTDSSVYGYRYKDLGSLADYNQENPLVINQLEKASLFWKQKGIDGIRHDATLHMNPAFVKGLKDAVDSDSTGPITQFGEFFIGRPSDKYDEFKSYPDRTGVNNLDFEYYRSLNSTFGDFTKPMSDFASMLGYTESGYSYENQAVTFMDNHDVSRFGYLQKNQKVYNAALVALLSSRGIPNIYYGTEQYITPADGSDVAGRVFMEKSSAFDTTTTAYKAISKMSALRKENDALAYGTTEVLYSNDDVIVMKRKYYDKQVIVAINRQPDKSVTVSSSVLAGIPNGQYTDYLGGLCGGKTLNVTNGVLQGGAFTLAGGEVSVWSYNPTLSGAKIGDVVSTMGRAGNLVYIYGENLDGTVGVKFGTTSATVVSNNSGLITAKVPNTTPGPVDITVTKNGVTSNAFRYTVLSGDQNQVIFHVRANTNYGDSIHIVGNIPELGNWDSNKCTEGMLNPSYPEWILPVSVPAGKTIEFKFIKKDSTGKAVWESGVNRVITSSSDAQGVIDTPIYDWSN</sequence>
<dbReference type="GO" id="GO:0005975">
    <property type="term" value="P:carbohydrate metabolic process"/>
    <property type="evidence" value="ECO:0007669"/>
    <property type="project" value="InterPro"/>
</dbReference>
<dbReference type="PROSITE" id="PS51166">
    <property type="entry name" value="CBM20"/>
    <property type="match status" value="1"/>
</dbReference>
<dbReference type="Gene3D" id="2.60.40.1180">
    <property type="entry name" value="Golgi alpha-mannosidase II"/>
    <property type="match status" value="1"/>
</dbReference>
<dbReference type="SUPFAM" id="SSF51011">
    <property type="entry name" value="Glycosyl hydrolase domain"/>
    <property type="match status" value="1"/>
</dbReference>
<dbReference type="Pfam" id="PF01833">
    <property type="entry name" value="TIG"/>
    <property type="match status" value="1"/>
</dbReference>
<name>A0A410E0C0_9CLOT</name>
<dbReference type="InterPro" id="IPR002044">
    <property type="entry name" value="CBM20"/>
</dbReference>
<dbReference type="Gene3D" id="2.60.40.10">
    <property type="entry name" value="Immunoglobulins"/>
    <property type="match status" value="2"/>
</dbReference>
<evidence type="ECO:0000256" key="3">
    <source>
        <dbReference type="ARBA" id="ARBA00022723"/>
    </source>
</evidence>
<evidence type="ECO:0000259" key="7">
    <source>
        <dbReference type="PROSITE" id="PS51166"/>
    </source>
</evidence>
<keyword evidence="3" id="KW-0479">Metal-binding</keyword>
<dbReference type="Pfam" id="PF22026">
    <property type="entry name" value="Alpha-amylase_C_2"/>
    <property type="match status" value="1"/>
</dbReference>
<dbReference type="InterPro" id="IPR002909">
    <property type="entry name" value="IPT_dom"/>
</dbReference>
<dbReference type="EMBL" id="CP025746">
    <property type="protein sequence ID" value="QAA34787.1"/>
    <property type="molecule type" value="Genomic_DNA"/>
</dbReference>
<dbReference type="SUPFAM" id="SSF81296">
    <property type="entry name" value="E set domains"/>
    <property type="match status" value="1"/>
</dbReference>
<accession>A0A410E0C0</accession>
<dbReference type="KEGG" id="cmah:C1I91_25855"/>
<organism evidence="8 9">
    <name type="scientific">Clostridium manihotivorum</name>
    <dbReference type="NCBI Taxonomy" id="2320868"/>
    <lineage>
        <taxon>Bacteria</taxon>
        <taxon>Bacillati</taxon>
        <taxon>Bacillota</taxon>
        <taxon>Clostridia</taxon>
        <taxon>Eubacteriales</taxon>
        <taxon>Clostridiaceae</taxon>
        <taxon>Clostridium</taxon>
    </lineage>
</organism>
<dbReference type="InterPro" id="IPR013783">
    <property type="entry name" value="Ig-like_fold"/>
</dbReference>
<dbReference type="PANTHER" id="PTHR10357">
    <property type="entry name" value="ALPHA-AMYLASE FAMILY MEMBER"/>
    <property type="match status" value="1"/>
</dbReference>
<evidence type="ECO:0000256" key="5">
    <source>
        <dbReference type="ARBA" id="ARBA00022837"/>
    </source>
</evidence>
<dbReference type="InterPro" id="IPR014756">
    <property type="entry name" value="Ig_E-set"/>
</dbReference>
<keyword evidence="9" id="KW-1185">Reference proteome</keyword>
<dbReference type="Gene3D" id="3.20.20.80">
    <property type="entry name" value="Glycosidases"/>
    <property type="match status" value="1"/>
</dbReference>
<evidence type="ECO:0000313" key="9">
    <source>
        <dbReference type="Proteomes" id="UP000286268"/>
    </source>
</evidence>
<proteinExistence type="inferred from homology"/>
<evidence type="ECO:0000313" key="8">
    <source>
        <dbReference type="EMBL" id="QAA34787.1"/>
    </source>
</evidence>
<dbReference type="SMART" id="SM00632">
    <property type="entry name" value="Aamy_C"/>
    <property type="match status" value="1"/>
</dbReference>
<feature type="domain" description="CBM20" evidence="7">
    <location>
        <begin position="663"/>
        <end position="768"/>
    </location>
</feature>
<dbReference type="Proteomes" id="UP000286268">
    <property type="component" value="Chromosome"/>
</dbReference>
<evidence type="ECO:0000256" key="6">
    <source>
        <dbReference type="SAM" id="SignalP"/>
    </source>
</evidence>
<dbReference type="InterPro" id="IPR013784">
    <property type="entry name" value="Carb-bd-like_fold"/>
</dbReference>
<dbReference type="GO" id="GO:0046872">
    <property type="term" value="F:metal ion binding"/>
    <property type="evidence" value="ECO:0007669"/>
    <property type="project" value="UniProtKB-KW"/>
</dbReference>
<keyword evidence="4 6" id="KW-0732">Signal</keyword>
<dbReference type="GO" id="GO:2001070">
    <property type="term" value="F:starch binding"/>
    <property type="evidence" value="ECO:0007669"/>
    <property type="project" value="InterPro"/>
</dbReference>
<evidence type="ECO:0000256" key="4">
    <source>
        <dbReference type="ARBA" id="ARBA00022729"/>
    </source>
</evidence>
<dbReference type="CDD" id="cd11320">
    <property type="entry name" value="AmyAc_AmyMalt_CGTase_like"/>
    <property type="match status" value="1"/>
</dbReference>
<dbReference type="SMART" id="SM00642">
    <property type="entry name" value="Aamy"/>
    <property type="match status" value="1"/>
</dbReference>
<protein>
    <submittedName>
        <fullName evidence="8">Alpha-amylase</fullName>
    </submittedName>
</protein>
<dbReference type="InterPro" id="IPR054174">
    <property type="entry name" value="Alpha-amylase-like_C"/>
</dbReference>
<dbReference type="InterPro" id="IPR006047">
    <property type="entry name" value="GH13_cat_dom"/>
</dbReference>
<dbReference type="AlphaFoldDB" id="A0A410E0C0"/>
<feature type="chain" id="PRO_5038510468" evidence="6">
    <location>
        <begin position="26"/>
        <end position="768"/>
    </location>
</feature>
<dbReference type="PANTHER" id="PTHR10357:SF215">
    <property type="entry name" value="ALPHA-AMYLASE 1"/>
    <property type="match status" value="1"/>
</dbReference>
<dbReference type="SUPFAM" id="SSF49452">
    <property type="entry name" value="Starch-binding domain-like"/>
    <property type="match status" value="1"/>
</dbReference>
<dbReference type="InterPro" id="IPR031319">
    <property type="entry name" value="A-amylase_C"/>
</dbReference>
<gene>
    <name evidence="8" type="ORF">C1I91_25855</name>
</gene>
<dbReference type="SMART" id="SM01065">
    <property type="entry name" value="CBM_2"/>
    <property type="match status" value="1"/>
</dbReference>
<dbReference type="Pfam" id="PF00686">
    <property type="entry name" value="CBM_20"/>
    <property type="match status" value="1"/>
</dbReference>
<dbReference type="Pfam" id="PF00128">
    <property type="entry name" value="Alpha-amylase"/>
    <property type="match status" value="1"/>
</dbReference>
<dbReference type="RefSeq" id="WP_128215499.1">
    <property type="nucleotide sequence ID" value="NZ_CP025746.1"/>
</dbReference>
<feature type="signal peptide" evidence="6">
    <location>
        <begin position="1"/>
        <end position="25"/>
    </location>
</feature>
<keyword evidence="5" id="KW-0106">Calcium</keyword>
<evidence type="ECO:0000256" key="2">
    <source>
        <dbReference type="ARBA" id="ARBA00008061"/>
    </source>
</evidence>
<dbReference type="SUPFAM" id="SSF51445">
    <property type="entry name" value="(Trans)glycosidases"/>
    <property type="match status" value="1"/>
</dbReference>